<gene>
    <name evidence="4" type="ORF">SAMN05216537_11739</name>
</gene>
<feature type="transmembrane region" description="Helical" evidence="3">
    <location>
        <begin position="142"/>
        <end position="162"/>
    </location>
</feature>
<dbReference type="Pfam" id="PF07136">
    <property type="entry name" value="DUF1385"/>
    <property type="match status" value="1"/>
</dbReference>
<proteinExistence type="predicted"/>
<dbReference type="PANTHER" id="PTHR42867:SF1">
    <property type="entry name" value="MEMBRANE PROTEIN-RELATED"/>
    <property type="match status" value="1"/>
</dbReference>
<feature type="transmembrane region" description="Helical" evidence="3">
    <location>
        <begin position="106"/>
        <end position="130"/>
    </location>
</feature>
<dbReference type="AlphaFoldDB" id="A0A1H5WQ78"/>
<feature type="transmembrane region" description="Helical" evidence="3">
    <location>
        <begin position="207"/>
        <end position="226"/>
    </location>
</feature>
<evidence type="ECO:0000313" key="5">
    <source>
        <dbReference type="Proteomes" id="UP000236726"/>
    </source>
</evidence>
<reference evidence="4 5" key="1">
    <citation type="submission" date="2016-10" db="EMBL/GenBank/DDBJ databases">
        <authorList>
            <person name="de Groot N.N."/>
        </authorList>
    </citation>
    <scope>NUCLEOTIDE SEQUENCE [LARGE SCALE GENOMIC DNA]</scope>
    <source>
        <strain evidence="4 5">D15d</strain>
    </source>
</reference>
<dbReference type="RefSeq" id="WP_103953386.1">
    <property type="nucleotide sequence ID" value="NZ_FNUL01000017.1"/>
</dbReference>
<keyword evidence="1" id="KW-0175">Coiled coil</keyword>
<feature type="coiled-coil region" evidence="1">
    <location>
        <begin position="305"/>
        <end position="332"/>
    </location>
</feature>
<evidence type="ECO:0000256" key="1">
    <source>
        <dbReference type="SAM" id="Coils"/>
    </source>
</evidence>
<dbReference type="PANTHER" id="PTHR42867">
    <property type="entry name" value="MEMBRANE PROTEIN-RELATED"/>
    <property type="match status" value="1"/>
</dbReference>
<keyword evidence="3" id="KW-0812">Transmembrane</keyword>
<keyword evidence="5" id="KW-1185">Reference proteome</keyword>
<accession>A0A1H5WQ78</accession>
<keyword evidence="3" id="KW-1133">Transmembrane helix</keyword>
<evidence type="ECO:0000313" key="4">
    <source>
        <dbReference type="EMBL" id="SEG01396.1"/>
    </source>
</evidence>
<sequence length="520" mass="59362">MKLSGIGGQAVIEGIMMRNKDKYSVAVRKPDQEIEVIVKDCKMTTQKYKWLNYPVIRGIFNFFDSLFTGISVINYSSTFYEDPSEQEKTKIDEIGKNIFKDKFESILMAVTVIISIFLAVGLFMILPFAVSRLLSNYVASKGLLNFFEGIVRVLIFILYLVVISQLSDIKRNFMYHGAEHKCINCIEHGARLTPENVKNSSRYHKRCGTSFLFIVMFISIVLFIFIRVENTAAQIIIRVLLIPLIAGLSYELIMWVGKNDNKFTRALSKPGMWLQRLTTKEPDMDMIEVAIKAVEKVFDWEKFLVEEYYEGSENLVEDIENSERELSILAAQVGKRHRTTRSIVVENKEEDEKELTAEEKYIKAAKEFEATQQGDSLESVYETINELEEAEGNPANHSAGNYESANFTTVTKPLEEVAEDTEASIEDDFVFEEVEEVPANDSFENVSANETLETALEDDSFEFEEVSADAEGDLDLAIEDLSEEDYDAGFEFEEVEEIEAKAESEEVEMPAFKTRHRDQI</sequence>
<dbReference type="EMBL" id="FNUL01000017">
    <property type="protein sequence ID" value="SEG01396.1"/>
    <property type="molecule type" value="Genomic_DNA"/>
</dbReference>
<feature type="transmembrane region" description="Helical" evidence="3">
    <location>
        <begin position="232"/>
        <end position="256"/>
    </location>
</feature>
<protein>
    <submittedName>
        <fullName evidence="4">Uncharacterized conserved protein YqhQ</fullName>
    </submittedName>
</protein>
<dbReference type="InterPro" id="IPR010787">
    <property type="entry name" value="DUF1385"/>
</dbReference>
<name>A0A1H5WQ78_9FIRM</name>
<feature type="region of interest" description="Disordered" evidence="2">
    <location>
        <begin position="499"/>
        <end position="520"/>
    </location>
</feature>
<dbReference type="Proteomes" id="UP000236726">
    <property type="component" value="Unassembled WGS sequence"/>
</dbReference>
<keyword evidence="3" id="KW-0472">Membrane</keyword>
<organism evidence="4 5">
    <name type="scientific">Lachnospira multipara</name>
    <dbReference type="NCBI Taxonomy" id="28051"/>
    <lineage>
        <taxon>Bacteria</taxon>
        <taxon>Bacillati</taxon>
        <taxon>Bacillota</taxon>
        <taxon>Clostridia</taxon>
        <taxon>Lachnospirales</taxon>
        <taxon>Lachnospiraceae</taxon>
        <taxon>Lachnospira</taxon>
    </lineage>
</organism>
<evidence type="ECO:0000256" key="2">
    <source>
        <dbReference type="SAM" id="MobiDB-lite"/>
    </source>
</evidence>
<evidence type="ECO:0000256" key="3">
    <source>
        <dbReference type="SAM" id="Phobius"/>
    </source>
</evidence>